<evidence type="ECO:0000256" key="3">
    <source>
        <dbReference type="ARBA" id="ARBA00044072"/>
    </source>
</evidence>
<dbReference type="GO" id="GO:0043083">
    <property type="term" value="C:synaptic cleft"/>
    <property type="evidence" value="ECO:0007669"/>
    <property type="project" value="UniProtKB-SubCell"/>
</dbReference>
<reference evidence="5 6" key="1">
    <citation type="journal article" date="2021" name="Elife">
        <title>Chloroplast acquisition without the gene transfer in kleptoplastic sea slugs, Plakobranchus ocellatus.</title>
        <authorList>
            <person name="Maeda T."/>
            <person name="Takahashi S."/>
            <person name="Yoshida T."/>
            <person name="Shimamura S."/>
            <person name="Takaki Y."/>
            <person name="Nagai Y."/>
            <person name="Toyoda A."/>
            <person name="Suzuki Y."/>
            <person name="Arimoto A."/>
            <person name="Ishii H."/>
            <person name="Satoh N."/>
            <person name="Nishiyama T."/>
            <person name="Hasebe M."/>
            <person name="Maruyama T."/>
            <person name="Minagawa J."/>
            <person name="Obokata J."/>
            <person name="Shigenobu S."/>
        </authorList>
    </citation>
    <scope>NUCLEOTIDE SEQUENCE [LARGE SCALE GENOMIC DNA]</scope>
</reference>
<evidence type="ECO:0000313" key="6">
    <source>
        <dbReference type="Proteomes" id="UP000735302"/>
    </source>
</evidence>
<accession>A0AAV4DFZ4</accession>
<comment type="caution">
    <text evidence="5">The sequence shown here is derived from an EMBL/GenBank/DDBJ whole genome shotgun (WGS) entry which is preliminary data.</text>
</comment>
<dbReference type="InterPro" id="IPR021475">
    <property type="entry name" value="Pants/Emi1-like"/>
</dbReference>
<gene>
    <name evidence="5" type="ORF">PoB_006967200</name>
</gene>
<name>A0AAV4DFZ4_9GAST</name>
<dbReference type="PANTHER" id="PTHR28052">
    <property type="entry name" value="UPF0545 PROTEIN C22ORF39"/>
    <property type="match status" value="1"/>
</dbReference>
<keyword evidence="6" id="KW-1185">Reference proteome</keyword>
<evidence type="ECO:0000256" key="1">
    <source>
        <dbReference type="ARBA" id="ARBA00006412"/>
    </source>
</evidence>
<protein>
    <recommendedName>
        <fullName evidence="3">Synaptic plasticity regulator PANTS</fullName>
    </recommendedName>
    <alternativeName>
        <fullName evidence="4">Plasticity-associated neural transcript short</fullName>
    </alternativeName>
</protein>
<comment type="similarity">
    <text evidence="1">Belongs to the UPF0545 family.</text>
</comment>
<evidence type="ECO:0000256" key="2">
    <source>
        <dbReference type="ARBA" id="ARBA00043942"/>
    </source>
</evidence>
<dbReference type="AlphaFoldDB" id="A0AAV4DFZ4"/>
<sequence length="115" mass="13860">MAIDQSNLPKDIWLMRPCEIYKEEYRDCKRLLSRFYQYYVDGTTKDCSHWLADFNNCMAFRKNRDLNAMEAVLSSERNRRAERLQMARENNVWEYRNSPPAQWFSSLPSFSSAER</sequence>
<dbReference type="PANTHER" id="PTHR28052:SF1">
    <property type="entry name" value="UPF0545 PROTEIN C22ORF39"/>
    <property type="match status" value="1"/>
</dbReference>
<organism evidence="5 6">
    <name type="scientific">Plakobranchus ocellatus</name>
    <dbReference type="NCBI Taxonomy" id="259542"/>
    <lineage>
        <taxon>Eukaryota</taxon>
        <taxon>Metazoa</taxon>
        <taxon>Spiralia</taxon>
        <taxon>Lophotrochozoa</taxon>
        <taxon>Mollusca</taxon>
        <taxon>Gastropoda</taxon>
        <taxon>Heterobranchia</taxon>
        <taxon>Euthyneura</taxon>
        <taxon>Panpulmonata</taxon>
        <taxon>Sacoglossa</taxon>
        <taxon>Placobranchoidea</taxon>
        <taxon>Plakobranchidae</taxon>
        <taxon>Plakobranchus</taxon>
    </lineage>
</organism>
<comment type="subcellular location">
    <subcellularLocation>
        <location evidence="2">Synaptic cleft</location>
    </subcellularLocation>
</comment>
<dbReference type="Proteomes" id="UP000735302">
    <property type="component" value="Unassembled WGS sequence"/>
</dbReference>
<proteinExistence type="inferred from homology"/>
<evidence type="ECO:0000313" key="5">
    <source>
        <dbReference type="EMBL" id="GFO43167.1"/>
    </source>
</evidence>
<dbReference type="EMBL" id="BLXT01007857">
    <property type="protein sequence ID" value="GFO43167.1"/>
    <property type="molecule type" value="Genomic_DNA"/>
</dbReference>
<dbReference type="Pfam" id="PF11326">
    <property type="entry name" value="PANTS-like"/>
    <property type="match status" value="1"/>
</dbReference>
<evidence type="ECO:0000256" key="4">
    <source>
        <dbReference type="ARBA" id="ARBA00044235"/>
    </source>
</evidence>